<dbReference type="PANTHER" id="PTHR43215:SF14">
    <property type="entry name" value="RADIAL SPOKE HEAD 1 HOMOLOG"/>
    <property type="match status" value="1"/>
</dbReference>
<dbReference type="SMART" id="SM00698">
    <property type="entry name" value="MORN"/>
    <property type="match status" value="3"/>
</dbReference>
<evidence type="ECO:0000256" key="2">
    <source>
        <dbReference type="SAM" id="Coils"/>
    </source>
</evidence>
<dbReference type="EnsemblProtists" id="PYU1_T014737">
    <property type="protein sequence ID" value="PYU1_T014737"/>
    <property type="gene ID" value="PYU1_G014706"/>
</dbReference>
<keyword evidence="2" id="KW-0175">Coiled coil</keyword>
<accession>K3XBY8</accession>
<dbReference type="Gene3D" id="2.20.110.10">
    <property type="entry name" value="Histone H3 K4-specific methyltransferase SET7/9 N-terminal domain"/>
    <property type="match status" value="1"/>
</dbReference>
<dbReference type="InParanoid" id="K3XBY8"/>
<dbReference type="Proteomes" id="UP000019132">
    <property type="component" value="Unassembled WGS sequence"/>
</dbReference>
<proteinExistence type="predicted"/>
<dbReference type="VEuPathDB" id="FungiDB:PYU1_G014706"/>
<reference evidence="3" key="3">
    <citation type="submission" date="2015-02" db="UniProtKB">
        <authorList>
            <consortium name="EnsemblProtists"/>
        </authorList>
    </citation>
    <scope>IDENTIFICATION</scope>
    <source>
        <strain evidence="3">DAOM BR144</strain>
    </source>
</reference>
<reference evidence="4" key="1">
    <citation type="journal article" date="2010" name="Genome Biol.">
        <title>Genome sequence of the necrotrophic plant pathogen Pythium ultimum reveals original pathogenicity mechanisms and effector repertoire.</title>
        <authorList>
            <person name="Levesque C.A."/>
            <person name="Brouwer H."/>
            <person name="Cano L."/>
            <person name="Hamilton J.P."/>
            <person name="Holt C."/>
            <person name="Huitema E."/>
            <person name="Raffaele S."/>
            <person name="Robideau G.P."/>
            <person name="Thines M."/>
            <person name="Win J."/>
            <person name="Zerillo M.M."/>
            <person name="Beakes G.W."/>
            <person name="Boore J.L."/>
            <person name="Busam D."/>
            <person name="Dumas B."/>
            <person name="Ferriera S."/>
            <person name="Fuerstenberg S.I."/>
            <person name="Gachon C.M."/>
            <person name="Gaulin E."/>
            <person name="Govers F."/>
            <person name="Grenville-Briggs L."/>
            <person name="Horner N."/>
            <person name="Hostetler J."/>
            <person name="Jiang R.H."/>
            <person name="Johnson J."/>
            <person name="Krajaejun T."/>
            <person name="Lin H."/>
            <person name="Meijer H.J."/>
            <person name="Moore B."/>
            <person name="Morris P."/>
            <person name="Phuntmart V."/>
            <person name="Puiu D."/>
            <person name="Shetty J."/>
            <person name="Stajich J.E."/>
            <person name="Tripathy S."/>
            <person name="Wawra S."/>
            <person name="van West P."/>
            <person name="Whitty B.R."/>
            <person name="Coutinho P.M."/>
            <person name="Henrissat B."/>
            <person name="Martin F."/>
            <person name="Thomas P.D."/>
            <person name="Tyler B.M."/>
            <person name="De Vries R.P."/>
            <person name="Kamoun S."/>
            <person name="Yandell M."/>
            <person name="Tisserat N."/>
            <person name="Buell C.R."/>
        </authorList>
    </citation>
    <scope>NUCLEOTIDE SEQUENCE</scope>
    <source>
        <strain evidence="4">DAOM:BR144</strain>
    </source>
</reference>
<dbReference type="EMBL" id="ADOS01001599">
    <property type="status" value="NOT_ANNOTATED_CDS"/>
    <property type="molecule type" value="Genomic_DNA"/>
</dbReference>
<dbReference type="Pfam" id="PF02493">
    <property type="entry name" value="MORN"/>
    <property type="match status" value="3"/>
</dbReference>
<dbReference type="eggNOG" id="ENOG502RV6G">
    <property type="taxonomic scope" value="Eukaryota"/>
</dbReference>
<dbReference type="SUPFAM" id="SSF82185">
    <property type="entry name" value="Histone H3 K4-specific methyltransferase SET7/9 N-terminal domain"/>
    <property type="match status" value="1"/>
</dbReference>
<protein>
    <submittedName>
        <fullName evidence="3">Uncharacterized protein</fullName>
    </submittedName>
</protein>
<dbReference type="AlphaFoldDB" id="K3XBY8"/>
<dbReference type="PANTHER" id="PTHR43215">
    <property type="entry name" value="RADIAL SPOKE HEAD 1 HOMOLOG"/>
    <property type="match status" value="1"/>
</dbReference>
<evidence type="ECO:0000313" key="3">
    <source>
        <dbReference type="EnsemblProtists" id="PYU1_T014737"/>
    </source>
</evidence>
<dbReference type="OMA" id="HAVDYHV"/>
<sequence length="247" mass="28040">MRVLDSSFGLKYAGAFRDGKKHGFGVEMYINGSIYAGGFVDGQPSGYGVHTSPFAEKYMGQWSESARCGYGICMDPACNITFGVFADNELLSDHVVLHAVDYHVQRALMAGRHANRNQEIARERQLQAALEELGVIDSKSFDNPEQIQQFEAQEQLELQQFIAEHNAIVAQVERVADGFKFHEAELKQQQKMLRVEIDTRSKELSFIATHCKLAKERRDQVLDAERTLEMLQNQLNVLQQQQQDQDK</sequence>
<feature type="coiled-coil region" evidence="2">
    <location>
        <begin position="214"/>
        <end position="241"/>
    </location>
</feature>
<dbReference type="InterPro" id="IPR003409">
    <property type="entry name" value="MORN"/>
</dbReference>
<keyword evidence="4" id="KW-1185">Reference proteome</keyword>
<reference evidence="4" key="2">
    <citation type="submission" date="2010-04" db="EMBL/GenBank/DDBJ databases">
        <authorList>
            <person name="Buell R."/>
            <person name="Hamilton J."/>
            <person name="Hostetler J."/>
        </authorList>
    </citation>
    <scope>NUCLEOTIDE SEQUENCE [LARGE SCALE GENOMIC DNA]</scope>
    <source>
        <strain evidence="4">DAOM:BR144</strain>
    </source>
</reference>
<dbReference type="HOGENOM" id="CLU_072464_0_0_1"/>
<evidence type="ECO:0000313" key="4">
    <source>
        <dbReference type="Proteomes" id="UP000019132"/>
    </source>
</evidence>
<dbReference type="STRING" id="431595.K3XBY8"/>
<name>K3XBY8_GLOUD</name>
<evidence type="ECO:0000256" key="1">
    <source>
        <dbReference type="ARBA" id="ARBA00022737"/>
    </source>
</evidence>
<keyword evidence="1" id="KW-0677">Repeat</keyword>
<organism evidence="3 4">
    <name type="scientific">Globisporangium ultimum (strain ATCC 200006 / CBS 805.95 / DAOM BR144)</name>
    <name type="common">Pythium ultimum</name>
    <dbReference type="NCBI Taxonomy" id="431595"/>
    <lineage>
        <taxon>Eukaryota</taxon>
        <taxon>Sar</taxon>
        <taxon>Stramenopiles</taxon>
        <taxon>Oomycota</taxon>
        <taxon>Peronosporomycetes</taxon>
        <taxon>Pythiales</taxon>
        <taxon>Pythiaceae</taxon>
        <taxon>Globisporangium</taxon>
    </lineage>
</organism>